<organism evidence="1 2">
    <name type="scientific">Citrus sinensis</name>
    <name type="common">Sweet orange</name>
    <name type="synonym">Citrus aurantium var. sinensis</name>
    <dbReference type="NCBI Taxonomy" id="2711"/>
    <lineage>
        <taxon>Eukaryota</taxon>
        <taxon>Viridiplantae</taxon>
        <taxon>Streptophyta</taxon>
        <taxon>Embryophyta</taxon>
        <taxon>Tracheophyta</taxon>
        <taxon>Spermatophyta</taxon>
        <taxon>Magnoliopsida</taxon>
        <taxon>eudicotyledons</taxon>
        <taxon>Gunneridae</taxon>
        <taxon>Pentapetalae</taxon>
        <taxon>rosids</taxon>
        <taxon>malvids</taxon>
        <taxon>Sapindales</taxon>
        <taxon>Rutaceae</taxon>
        <taxon>Aurantioideae</taxon>
        <taxon>Citrus</taxon>
    </lineage>
</organism>
<keyword evidence="2" id="KW-1185">Reference proteome</keyword>
<dbReference type="EMBL" id="CM039171">
    <property type="protein sequence ID" value="KAH9791557.1"/>
    <property type="molecule type" value="Genomic_DNA"/>
</dbReference>
<gene>
    <name evidence="1" type="ORF">KPL71_003798</name>
</gene>
<protein>
    <submittedName>
        <fullName evidence="1">Uncharacterized protein</fullName>
    </submittedName>
</protein>
<accession>A0ACB8N135</accession>
<reference evidence="2" key="1">
    <citation type="journal article" date="2023" name="Hortic. Res.">
        <title>A chromosome-level phased genome enabling allele-level studies in sweet orange: a case study on citrus Huanglongbing tolerance.</title>
        <authorList>
            <person name="Wu B."/>
            <person name="Yu Q."/>
            <person name="Deng Z."/>
            <person name="Duan Y."/>
            <person name="Luo F."/>
            <person name="Gmitter F. Jr."/>
        </authorList>
    </citation>
    <scope>NUCLEOTIDE SEQUENCE [LARGE SCALE GENOMIC DNA]</scope>
    <source>
        <strain evidence="2">cv. Valencia</strain>
    </source>
</reference>
<evidence type="ECO:0000313" key="1">
    <source>
        <dbReference type="EMBL" id="KAH9791557.1"/>
    </source>
</evidence>
<proteinExistence type="predicted"/>
<comment type="caution">
    <text evidence="1">The sequence shown here is derived from an EMBL/GenBank/DDBJ whole genome shotgun (WGS) entry which is preliminary data.</text>
</comment>
<name>A0ACB8N135_CITSI</name>
<evidence type="ECO:0000313" key="2">
    <source>
        <dbReference type="Proteomes" id="UP000829398"/>
    </source>
</evidence>
<sequence length="626" mass="69738">MQNDLCFNCGKQGHWVRSCPSISPRKSPPPTAGNSRDYPEIQCRCGKGPCVVKVSNSVNNPGRRYYSCPVQGAERCRFFIKWVDEVKDAGQKPYEVKDAGQKPYPKCSCGAGTCKKEKKFSGPNAGRSYFVCPIKKGLGACPFFQWEDTQADTKVNEHGDESKGYSASLSAGDSHKAFDIVNNDLCKSDNLSVEHPGRLEFGLPKVDNANIFSNSTISPMLSAQDDVLLTESHGSGKNSDSLSANQHDPSPFVAPENENSVLDSAKGNLVVQEAESWDLMVGKAAVVRLMSRSVIHCYQTEFFREISFAAATNRDIVYQSLALHILGWLGRLAFPPSRCLTDRPPAPFFCVIFPSFNPIFVPQDEATLFPGVSNTEDDKVSPSTPGQDLQVWNGDLQKSSALKRSSTTMDENVRSTMKRFLQDTALRFNQILMNQNSTDQSDPDSIIRGVSELFSVCESIASNPVTKSLKEYVDSNLRFGAIERSVCNEHSLEELIESYNEEKDRFADISKLYEKAVTDLEASIERGQSLQEEAARLRDKLSQIENQVSCCQAETSEHKIRVDFISRDKLESKKSMEKAEEALELCKQKEEELLAAKAALEKIYQCSSQEVCGLHPRKRRRLLFSQ</sequence>
<dbReference type="Proteomes" id="UP000829398">
    <property type="component" value="Chromosome 2"/>
</dbReference>